<feature type="non-terminal residue" evidence="2">
    <location>
        <position position="49"/>
    </location>
</feature>
<keyword evidence="1" id="KW-0812">Transmembrane</keyword>
<dbReference type="EMBL" id="UINC01029277">
    <property type="protein sequence ID" value="SVB11726.1"/>
    <property type="molecule type" value="Genomic_DNA"/>
</dbReference>
<sequence length="49" mass="5399">MKKLGPMAGWLALTTGFIALFFYIVLPDLKSVSTSLTVVCIINGIFFFI</sequence>
<name>A0A382BD56_9ZZZZ</name>
<keyword evidence="1" id="KW-1133">Transmembrane helix</keyword>
<protein>
    <submittedName>
        <fullName evidence="2">Uncharacterized protein</fullName>
    </submittedName>
</protein>
<evidence type="ECO:0000256" key="1">
    <source>
        <dbReference type="SAM" id="Phobius"/>
    </source>
</evidence>
<organism evidence="2">
    <name type="scientific">marine metagenome</name>
    <dbReference type="NCBI Taxonomy" id="408172"/>
    <lineage>
        <taxon>unclassified sequences</taxon>
        <taxon>metagenomes</taxon>
        <taxon>ecological metagenomes</taxon>
    </lineage>
</organism>
<evidence type="ECO:0000313" key="2">
    <source>
        <dbReference type="EMBL" id="SVB11726.1"/>
    </source>
</evidence>
<keyword evidence="1" id="KW-0472">Membrane</keyword>
<dbReference type="AlphaFoldDB" id="A0A382BD56"/>
<feature type="transmembrane region" description="Helical" evidence="1">
    <location>
        <begin position="32"/>
        <end position="48"/>
    </location>
</feature>
<reference evidence="2" key="1">
    <citation type="submission" date="2018-05" db="EMBL/GenBank/DDBJ databases">
        <authorList>
            <person name="Lanie J.A."/>
            <person name="Ng W.-L."/>
            <person name="Kazmierczak K.M."/>
            <person name="Andrzejewski T.M."/>
            <person name="Davidsen T.M."/>
            <person name="Wayne K.J."/>
            <person name="Tettelin H."/>
            <person name="Glass J.I."/>
            <person name="Rusch D."/>
            <person name="Podicherti R."/>
            <person name="Tsui H.-C.T."/>
            <person name="Winkler M.E."/>
        </authorList>
    </citation>
    <scope>NUCLEOTIDE SEQUENCE</scope>
</reference>
<feature type="transmembrane region" description="Helical" evidence="1">
    <location>
        <begin position="7"/>
        <end position="26"/>
    </location>
</feature>
<gene>
    <name evidence="2" type="ORF">METZ01_LOCUS164580</name>
</gene>
<proteinExistence type="predicted"/>
<accession>A0A382BD56</accession>